<proteinExistence type="predicted"/>
<evidence type="ECO:0008006" key="6">
    <source>
        <dbReference type="Google" id="ProtNLM"/>
    </source>
</evidence>
<dbReference type="InterPro" id="IPR028994">
    <property type="entry name" value="Integrin_alpha_N"/>
</dbReference>
<evidence type="ECO:0000256" key="2">
    <source>
        <dbReference type="SAM" id="MobiDB-lite"/>
    </source>
</evidence>
<dbReference type="Pfam" id="PF13583">
    <property type="entry name" value="Reprolysin_4"/>
    <property type="match status" value="1"/>
</dbReference>
<dbReference type="Pfam" id="PF13517">
    <property type="entry name" value="FG-GAP_3"/>
    <property type="match status" value="1"/>
</dbReference>
<accession>A0A2T4CNZ8</accession>
<dbReference type="AlphaFoldDB" id="A0A2T4CNZ8"/>
<evidence type="ECO:0000313" key="4">
    <source>
        <dbReference type="EMBL" id="PTB83238.1"/>
    </source>
</evidence>
<dbReference type="Gene3D" id="2.130.10.130">
    <property type="entry name" value="Integrin alpha, N-terminal"/>
    <property type="match status" value="1"/>
</dbReference>
<reference evidence="4 5" key="1">
    <citation type="submission" date="2018-03" db="EMBL/GenBank/DDBJ databases">
        <title>Cross-interface Injection: A General Nanoliter Liquid Handling Method Applied to Single Cells Genome Amplification Automated Nanoliter Liquid Handling Applied to Single Cell Multiple Displacement Amplification.</title>
        <authorList>
            <person name="Yun J."/>
            <person name="Xu P."/>
            <person name="Xu J."/>
            <person name="Dai X."/>
            <person name="Wang Y."/>
            <person name="Zheng X."/>
            <person name="Cao C."/>
            <person name="Yi Q."/>
            <person name="Zhu Y."/>
            <person name="Wang L."/>
            <person name="Dong Z."/>
            <person name="Huang Y."/>
            <person name="Huang L."/>
            <person name="Du W."/>
        </authorList>
    </citation>
    <scope>NUCLEOTIDE SEQUENCE [LARGE SCALE GENOMIC DNA]</scope>
    <source>
        <strain evidence="4 5">Z-E1-2</strain>
    </source>
</reference>
<dbReference type="InterPro" id="IPR024079">
    <property type="entry name" value="MetalloPept_cat_dom_sf"/>
</dbReference>
<dbReference type="PANTHER" id="PTHR39431">
    <property type="entry name" value="FRPA/C-RELATED PROTEIN"/>
    <property type="match status" value="1"/>
</dbReference>
<dbReference type="SUPFAM" id="SSF69318">
    <property type="entry name" value="Integrin alpha N-terminal domain"/>
    <property type="match status" value="1"/>
</dbReference>
<keyword evidence="1 3" id="KW-0732">Signal</keyword>
<dbReference type="InterPro" id="IPR001611">
    <property type="entry name" value="Leu-rich_rpt"/>
</dbReference>
<dbReference type="SUPFAM" id="SSF52058">
    <property type="entry name" value="L domain-like"/>
    <property type="match status" value="1"/>
</dbReference>
<dbReference type="Gene3D" id="3.80.10.10">
    <property type="entry name" value="Ribonuclease Inhibitor"/>
    <property type="match status" value="1"/>
</dbReference>
<comment type="caution">
    <text evidence="4">The sequence shown here is derived from an EMBL/GenBank/DDBJ whole genome shotgun (WGS) entry which is preliminary data.</text>
</comment>
<protein>
    <recommendedName>
        <fullName evidence="6">Peptidase M12B domain-containing protein</fullName>
    </recommendedName>
</protein>
<dbReference type="Proteomes" id="UP000243022">
    <property type="component" value="Unassembled WGS sequence"/>
</dbReference>
<evidence type="ECO:0000256" key="3">
    <source>
        <dbReference type="SAM" id="SignalP"/>
    </source>
</evidence>
<dbReference type="InterPro" id="IPR013517">
    <property type="entry name" value="FG-GAP"/>
</dbReference>
<dbReference type="PROSITE" id="PS51450">
    <property type="entry name" value="LRR"/>
    <property type="match status" value="2"/>
</dbReference>
<dbReference type="EMBL" id="PYVS01000004">
    <property type="protein sequence ID" value="PTB83238.1"/>
    <property type="molecule type" value="Genomic_DNA"/>
</dbReference>
<evidence type="ECO:0000313" key="5">
    <source>
        <dbReference type="Proteomes" id="UP000243022"/>
    </source>
</evidence>
<dbReference type="PANTHER" id="PTHR39431:SF1">
    <property type="entry name" value="FRPA_C-RELATED PROTEIN"/>
    <property type="match status" value="1"/>
</dbReference>
<feature type="signal peptide" evidence="3">
    <location>
        <begin position="1"/>
        <end position="23"/>
    </location>
</feature>
<dbReference type="InterPro" id="IPR032675">
    <property type="entry name" value="LRR_dom_sf"/>
</dbReference>
<feature type="chain" id="PRO_5015672778" description="Peptidase M12B domain-containing protein" evidence="3">
    <location>
        <begin position="24"/>
        <end position="1151"/>
    </location>
</feature>
<gene>
    <name evidence="4" type="ORF">C9986_00510</name>
</gene>
<feature type="region of interest" description="Disordered" evidence="2">
    <location>
        <begin position="168"/>
        <end position="201"/>
    </location>
</feature>
<dbReference type="Gene3D" id="3.40.390.10">
    <property type="entry name" value="Collagenase (Catalytic Domain)"/>
    <property type="match status" value="1"/>
</dbReference>
<name>A0A2T4CNZ8_9GAMM</name>
<dbReference type="SUPFAM" id="SSF55486">
    <property type="entry name" value="Metalloproteases ('zincins'), catalytic domain"/>
    <property type="match status" value="1"/>
</dbReference>
<dbReference type="GO" id="GO:0008237">
    <property type="term" value="F:metallopeptidase activity"/>
    <property type="evidence" value="ECO:0007669"/>
    <property type="project" value="InterPro"/>
</dbReference>
<evidence type="ECO:0000256" key="1">
    <source>
        <dbReference type="ARBA" id="ARBA00022729"/>
    </source>
</evidence>
<organism evidence="4 5">
    <name type="scientific">Pseudidiomarina aestuarii</name>
    <dbReference type="NCBI Taxonomy" id="624146"/>
    <lineage>
        <taxon>Bacteria</taxon>
        <taxon>Pseudomonadati</taxon>
        <taxon>Pseudomonadota</taxon>
        <taxon>Gammaproteobacteria</taxon>
        <taxon>Alteromonadales</taxon>
        <taxon>Idiomarinaceae</taxon>
        <taxon>Pseudidiomarina</taxon>
    </lineage>
</organism>
<sequence>MNHSMKLSLLALGASLLASPVYADTQAWSLSKNKSDLQQQAALVEQLNAPQNRLAQVKNQYFVELNVADLKQLKRGDALAVPLPNGLQNFVVTKREVNASGTQSITARPQNLADGGFAIITLGENIFHLTAQGNDVLYTGRGIDAVGLMVAESDLKQLLPGLGNDFDERAAPLQSPQSNVPAHLQPTKLRQPLRSETSVQEQNDETAIIDVLFYYTPSTNDLYNNNPQSRIDHIITITNFIFSTSKVNAQIRGTSQEIDYAESTVGEGLDDMTYERNGFENLGNDRFLAGADAVALLHPIDPDDNACGVAYVLDPRTAGAGQYALSANGIDCQDYVVAHELGHNLGLSHSRRQGDSGAAFDYGVGHGVDDVFHTVMAYQSAYDTSAVGFPSAKYLYSSPELSCGPDLPCGIPEGEPDSADAARALRPVVGAAAAAYAADPDTTLAVDAIAQVADANLRQCLTNSQSSNSSQYAAAWTQVLCYGTRVADLSGLEQFDNLQLFAAMVDADLDLSVFAGMESLRALDLYAATNRRGEVSVSNLSALADKTQLYYLGLQYLGITDISFISNLVNLENLFLQGNPIADFSPLFGLTGVTNLNLSATNFPAASISNLAVMTNLSSLTLSSNGYSDLSAVSFPSSVEFLVLSDNNLSAVPNFDSASNLLTLDLRFNPITDFAALASLSGLQTIDLSSTDIVDVSALAQMPQLSNVFIANTAVTDISAVADINYLIEFNVSNTSVRDLGPLLLHLTRENAFADYQSFSMANLSIPCWQRDYADLFVGDFTFLNFSGTQCFNDEDYVDYDGDGIANMLEVENGLNPLLADSDGDGVNDTLGSSDVLDVDGDGKADIFVRNTDTFYNYGLGSADGSTKRIVFGLNSGDIPVYGDFDGDGVTDLAVRRPSSFMWYVQNSSDAGPSGDFIQRVKFGLAAEDIPVPADYDGDDITDFAVRRPSTMMWYIQTSSGEGGDRGDGIMRVNFGLDPDDIPVVGDYDGDGKADIAVRRPSTQMWYILNSSNGEIQRIRFGLAEEDIPVPADYDGDGMTDLAVRRPSTQMWYILNSSGEPGPFGDGIQRIRFGLDPADIPIVDDYDGDGKADLAVRRASTQMQYILTSSGEGGDRGDGIMRVRFGLQEKYVPFQAPIHIRMQMVEAANEH</sequence>